<keyword evidence="2" id="KW-0812">Transmembrane</keyword>
<sequence>MDLSAINELDFNESGEWPTPIKIVALLLVVLVVFGAGYYFIIKDQQARLSQLEAQEQQLRTEFETKSGMAVNLDAYKEQMKEMEIAFASMLQQLPSRSEVADLLTDISRTGINNGLEFELFRPESERTIDFYVELPISMRVTGTYHQFASFMSDVAALPRIVTMHDLRMGPLGSDGKMSMDITAKTYRYQDESSR</sequence>
<dbReference type="STRING" id="1286106.MPL1_02198"/>
<evidence type="ECO:0000313" key="3">
    <source>
        <dbReference type="EMBL" id="EMR13938.1"/>
    </source>
</evidence>
<dbReference type="InterPro" id="IPR014717">
    <property type="entry name" value="Transl_elong_EF1B/ribsomal_bS6"/>
</dbReference>
<keyword evidence="1" id="KW-0175">Coiled coil</keyword>
<proteinExistence type="predicted"/>
<gene>
    <name evidence="3" type="ORF">MPL1_02198</name>
</gene>
<dbReference type="Proteomes" id="UP000012019">
    <property type="component" value="Unassembled WGS sequence"/>
</dbReference>
<dbReference type="OrthoDB" id="9802133at2"/>
<dbReference type="Gene3D" id="3.30.70.60">
    <property type="match status" value="1"/>
</dbReference>
<protein>
    <submittedName>
        <fullName evidence="3">Type IV pilus biogenesis protein PilO</fullName>
    </submittedName>
</protein>
<dbReference type="eggNOG" id="COG3167">
    <property type="taxonomic scope" value="Bacteria"/>
</dbReference>
<keyword evidence="2" id="KW-0472">Membrane</keyword>
<dbReference type="Pfam" id="PF04350">
    <property type="entry name" value="PilO"/>
    <property type="match status" value="1"/>
</dbReference>
<dbReference type="RefSeq" id="WP_009725484.1">
    <property type="nucleotide sequence ID" value="NZ_APHR01000010.1"/>
</dbReference>
<dbReference type="PIRSF" id="PIRSF016482">
    <property type="entry name" value="PilO"/>
    <property type="match status" value="1"/>
</dbReference>
<feature type="transmembrane region" description="Helical" evidence="2">
    <location>
        <begin position="20"/>
        <end position="41"/>
    </location>
</feature>
<evidence type="ECO:0000256" key="2">
    <source>
        <dbReference type="SAM" id="Phobius"/>
    </source>
</evidence>
<dbReference type="InterPro" id="IPR007445">
    <property type="entry name" value="PilO"/>
</dbReference>
<dbReference type="PANTHER" id="PTHR39555">
    <property type="entry name" value="FIMBRIAL ASSEMBLY PROTEIN PILO-LIKE PROTEIN-RELATED"/>
    <property type="match status" value="1"/>
</dbReference>
<dbReference type="EMBL" id="APHR01000010">
    <property type="protein sequence ID" value="EMR13938.1"/>
    <property type="molecule type" value="Genomic_DNA"/>
</dbReference>
<keyword evidence="4" id="KW-1185">Reference proteome</keyword>
<evidence type="ECO:0000313" key="4">
    <source>
        <dbReference type="Proteomes" id="UP000012019"/>
    </source>
</evidence>
<dbReference type="PATRIC" id="fig|1286106.3.peg.442"/>
<dbReference type="GO" id="GO:0043107">
    <property type="term" value="P:type IV pilus-dependent motility"/>
    <property type="evidence" value="ECO:0007669"/>
    <property type="project" value="InterPro"/>
</dbReference>
<dbReference type="PANTHER" id="PTHR39555:SF1">
    <property type="entry name" value="TYPE IV PILUS INNER MEMBRANE COMPONENT PILO"/>
    <property type="match status" value="1"/>
</dbReference>
<name>M7NYM1_9GAMM</name>
<dbReference type="GO" id="GO:0043683">
    <property type="term" value="P:type IV pilus assembly"/>
    <property type="evidence" value="ECO:0007669"/>
    <property type="project" value="InterPro"/>
</dbReference>
<organism evidence="3 4">
    <name type="scientific">Methylophaga lonarensis MPL</name>
    <dbReference type="NCBI Taxonomy" id="1286106"/>
    <lineage>
        <taxon>Bacteria</taxon>
        <taxon>Pseudomonadati</taxon>
        <taxon>Pseudomonadota</taxon>
        <taxon>Gammaproteobacteria</taxon>
        <taxon>Thiotrichales</taxon>
        <taxon>Piscirickettsiaceae</taxon>
        <taxon>Methylophaga</taxon>
    </lineage>
</organism>
<reference evidence="3 4" key="1">
    <citation type="journal article" date="2013" name="Genome Announc.">
        <title>Draft Genome Sequence of Methylophaga lonarensis MPLT, a Haloalkaliphilic (Non-Methane-Utilizing) Methylotroph.</title>
        <authorList>
            <person name="Shetty S.A."/>
            <person name="Marathe N.P."/>
            <person name="Munot H."/>
            <person name="Antony C.P."/>
            <person name="Dhotre D.P."/>
            <person name="Murrell J.C."/>
            <person name="Shouche Y.S."/>
        </authorList>
    </citation>
    <scope>NUCLEOTIDE SEQUENCE [LARGE SCALE GENOMIC DNA]</scope>
    <source>
        <strain evidence="3 4">MPL</strain>
    </source>
</reference>
<dbReference type="Gene3D" id="1.10.287.540">
    <property type="entry name" value="Helix hairpin bin"/>
    <property type="match status" value="1"/>
</dbReference>
<accession>M7NYM1</accession>
<evidence type="ECO:0000256" key="1">
    <source>
        <dbReference type="SAM" id="Coils"/>
    </source>
</evidence>
<feature type="coiled-coil region" evidence="1">
    <location>
        <begin position="42"/>
        <end position="93"/>
    </location>
</feature>
<comment type="caution">
    <text evidence="3">The sequence shown here is derived from an EMBL/GenBank/DDBJ whole genome shotgun (WGS) entry which is preliminary data.</text>
</comment>
<keyword evidence="2" id="KW-1133">Transmembrane helix</keyword>
<dbReference type="AlphaFoldDB" id="M7NYM1"/>